<evidence type="ECO:0000313" key="4">
    <source>
        <dbReference type="Proteomes" id="UP000318017"/>
    </source>
</evidence>
<dbReference type="PANTHER" id="PTHR30093:SF2">
    <property type="entry name" value="TYPE II SECRETION SYSTEM PROTEIN H"/>
    <property type="match status" value="1"/>
</dbReference>
<dbReference type="RefSeq" id="WP_145074297.1">
    <property type="nucleotide sequence ID" value="NZ_CP036298.1"/>
</dbReference>
<dbReference type="Pfam" id="PF07596">
    <property type="entry name" value="SBP_bac_10"/>
    <property type="match status" value="1"/>
</dbReference>
<evidence type="ECO:0000313" key="3">
    <source>
        <dbReference type="EMBL" id="QDV22579.1"/>
    </source>
</evidence>
<dbReference type="SUPFAM" id="SSF54523">
    <property type="entry name" value="Pili subunits"/>
    <property type="match status" value="1"/>
</dbReference>
<feature type="domain" description="DUF1559" evidence="2">
    <location>
        <begin position="48"/>
        <end position="322"/>
    </location>
</feature>
<dbReference type="InterPro" id="IPR027558">
    <property type="entry name" value="Pre_pil_HX9DG_C"/>
</dbReference>
<dbReference type="NCBIfam" id="TIGR04294">
    <property type="entry name" value="pre_pil_HX9DG"/>
    <property type="match status" value="1"/>
</dbReference>
<dbReference type="InterPro" id="IPR012902">
    <property type="entry name" value="N_methyl_site"/>
</dbReference>
<protein>
    <submittedName>
        <fullName evidence="3">Type II secretion system protein G</fullName>
    </submittedName>
</protein>
<proteinExistence type="predicted"/>
<dbReference type="OrthoDB" id="289947at2"/>
<name>A0A518G204_9BACT</name>
<evidence type="ECO:0000256" key="1">
    <source>
        <dbReference type="SAM" id="Phobius"/>
    </source>
</evidence>
<keyword evidence="1" id="KW-1133">Transmembrane helix</keyword>
<organism evidence="3 4">
    <name type="scientific">Aureliella helgolandensis</name>
    <dbReference type="NCBI Taxonomy" id="2527968"/>
    <lineage>
        <taxon>Bacteria</taxon>
        <taxon>Pseudomonadati</taxon>
        <taxon>Planctomycetota</taxon>
        <taxon>Planctomycetia</taxon>
        <taxon>Pirellulales</taxon>
        <taxon>Pirellulaceae</taxon>
        <taxon>Aureliella</taxon>
    </lineage>
</organism>
<gene>
    <name evidence="3" type="primary">xcpT_2</name>
    <name evidence="3" type="ORF">Q31a_08650</name>
</gene>
<keyword evidence="4" id="KW-1185">Reference proteome</keyword>
<reference evidence="3 4" key="1">
    <citation type="submission" date="2019-02" db="EMBL/GenBank/DDBJ databases">
        <title>Deep-cultivation of Planctomycetes and their phenomic and genomic characterization uncovers novel biology.</title>
        <authorList>
            <person name="Wiegand S."/>
            <person name="Jogler M."/>
            <person name="Boedeker C."/>
            <person name="Pinto D."/>
            <person name="Vollmers J."/>
            <person name="Rivas-Marin E."/>
            <person name="Kohn T."/>
            <person name="Peeters S.H."/>
            <person name="Heuer A."/>
            <person name="Rast P."/>
            <person name="Oberbeckmann S."/>
            <person name="Bunk B."/>
            <person name="Jeske O."/>
            <person name="Meyerdierks A."/>
            <person name="Storesund J.E."/>
            <person name="Kallscheuer N."/>
            <person name="Luecker S."/>
            <person name="Lage O.M."/>
            <person name="Pohl T."/>
            <person name="Merkel B.J."/>
            <person name="Hornburger P."/>
            <person name="Mueller R.-W."/>
            <person name="Bruemmer F."/>
            <person name="Labrenz M."/>
            <person name="Spormann A.M."/>
            <person name="Op den Camp H."/>
            <person name="Overmann J."/>
            <person name="Amann R."/>
            <person name="Jetten M.S.M."/>
            <person name="Mascher T."/>
            <person name="Medema M.H."/>
            <person name="Devos D.P."/>
            <person name="Kaster A.-K."/>
            <person name="Ovreas L."/>
            <person name="Rohde M."/>
            <person name="Galperin M.Y."/>
            <person name="Jogler C."/>
        </authorList>
    </citation>
    <scope>NUCLEOTIDE SEQUENCE [LARGE SCALE GENOMIC DNA]</scope>
    <source>
        <strain evidence="3 4">Q31a</strain>
    </source>
</reference>
<dbReference type="AlphaFoldDB" id="A0A518G204"/>
<sequence length="341" mass="37068">MSFVTASSNSKVDHAIRSQRMGFTLIELLVTLGILSILVALLLPAVLSVRESSRQLVCKNNLRQTGLAIQTFHDANKRLPSLYNGSFEHAGSSIAFPRRYWDEHHFHSWQTAILPQLEQTAVYDRIDQTLAASDPLHQPIVNLLLPVFQCPSTSNYTVFSKVHQYAPNDVIGTAARSDYEAMGGVRLSTTSDENKMVTGTTVALGVWGLPRQSVPKDGTYAGLETTRFRDVSDGLSNSMVVAEVAGRPDLYVRGKPDQPYGVGSVGIMRPAWAISGSYHATLLRKDLGVNVSNSGGIYSFHTNGVNIGLADGSVRMLSNATDIAVLHALTTRAGRETVILE</sequence>
<dbReference type="PANTHER" id="PTHR30093">
    <property type="entry name" value="GENERAL SECRETION PATHWAY PROTEIN G"/>
    <property type="match status" value="1"/>
</dbReference>
<keyword evidence="1" id="KW-0472">Membrane</keyword>
<dbReference type="Gene3D" id="3.30.700.10">
    <property type="entry name" value="Glycoprotein, Type 4 Pilin"/>
    <property type="match status" value="1"/>
</dbReference>
<dbReference type="Pfam" id="PF07963">
    <property type="entry name" value="N_methyl"/>
    <property type="match status" value="1"/>
</dbReference>
<dbReference type="EMBL" id="CP036298">
    <property type="protein sequence ID" value="QDV22579.1"/>
    <property type="molecule type" value="Genomic_DNA"/>
</dbReference>
<dbReference type="InterPro" id="IPR011453">
    <property type="entry name" value="DUF1559"/>
</dbReference>
<dbReference type="NCBIfam" id="TIGR02532">
    <property type="entry name" value="IV_pilin_GFxxxE"/>
    <property type="match status" value="1"/>
</dbReference>
<dbReference type="KEGG" id="ahel:Q31a_08650"/>
<dbReference type="InterPro" id="IPR045584">
    <property type="entry name" value="Pilin-like"/>
</dbReference>
<keyword evidence="1" id="KW-0812">Transmembrane</keyword>
<accession>A0A518G204</accession>
<feature type="transmembrane region" description="Helical" evidence="1">
    <location>
        <begin position="21"/>
        <end position="47"/>
    </location>
</feature>
<dbReference type="Proteomes" id="UP000318017">
    <property type="component" value="Chromosome"/>
</dbReference>
<evidence type="ECO:0000259" key="2">
    <source>
        <dbReference type="Pfam" id="PF07596"/>
    </source>
</evidence>